<dbReference type="EMBL" id="JAXIOK010000001">
    <property type="protein sequence ID" value="KAK4780778.1"/>
    <property type="molecule type" value="Genomic_DNA"/>
</dbReference>
<organism evidence="2 3">
    <name type="scientific">Trapa incisa</name>
    <dbReference type="NCBI Taxonomy" id="236973"/>
    <lineage>
        <taxon>Eukaryota</taxon>
        <taxon>Viridiplantae</taxon>
        <taxon>Streptophyta</taxon>
        <taxon>Embryophyta</taxon>
        <taxon>Tracheophyta</taxon>
        <taxon>Spermatophyta</taxon>
        <taxon>Magnoliopsida</taxon>
        <taxon>eudicotyledons</taxon>
        <taxon>Gunneridae</taxon>
        <taxon>Pentapetalae</taxon>
        <taxon>rosids</taxon>
        <taxon>malvids</taxon>
        <taxon>Myrtales</taxon>
        <taxon>Lythraceae</taxon>
        <taxon>Trapa</taxon>
    </lineage>
</organism>
<gene>
    <name evidence="2" type="ORF">SAY87_016884</name>
</gene>
<protein>
    <submittedName>
        <fullName evidence="2">Uncharacterized protein</fullName>
    </submittedName>
</protein>
<evidence type="ECO:0000313" key="2">
    <source>
        <dbReference type="EMBL" id="KAK4780778.1"/>
    </source>
</evidence>
<dbReference type="Proteomes" id="UP001345219">
    <property type="component" value="Chromosome 13"/>
</dbReference>
<dbReference type="AlphaFoldDB" id="A0AAN7L215"/>
<evidence type="ECO:0000256" key="1">
    <source>
        <dbReference type="SAM" id="MobiDB-lite"/>
    </source>
</evidence>
<name>A0AAN7L215_9MYRT</name>
<accession>A0AAN7L215</accession>
<reference evidence="2 3" key="1">
    <citation type="journal article" date="2023" name="Hortic Res">
        <title>Pangenome of water caltrop reveals structural variations and asymmetric subgenome divergence after allopolyploidization.</title>
        <authorList>
            <person name="Zhang X."/>
            <person name="Chen Y."/>
            <person name="Wang L."/>
            <person name="Yuan Y."/>
            <person name="Fang M."/>
            <person name="Shi L."/>
            <person name="Lu R."/>
            <person name="Comes H.P."/>
            <person name="Ma Y."/>
            <person name="Chen Y."/>
            <person name="Huang G."/>
            <person name="Zhou Y."/>
            <person name="Zheng Z."/>
            <person name="Qiu Y."/>
        </authorList>
    </citation>
    <scope>NUCLEOTIDE SEQUENCE [LARGE SCALE GENOMIC DNA]</scope>
    <source>
        <tissue evidence="2">Roots</tissue>
    </source>
</reference>
<evidence type="ECO:0000313" key="3">
    <source>
        <dbReference type="Proteomes" id="UP001345219"/>
    </source>
</evidence>
<keyword evidence="3" id="KW-1185">Reference proteome</keyword>
<proteinExistence type="predicted"/>
<feature type="compositionally biased region" description="Acidic residues" evidence="1">
    <location>
        <begin position="103"/>
        <end position="119"/>
    </location>
</feature>
<sequence length="182" mass="21208">MLDHEQKQMHRMQQPRQKWRPGNRYYYVNETLQMQPCFPQAQRPKMHRPDGYPEQKNRWIYLGQHGWGGEMWHANGGTPNAAQLTRYHGGGYNARSVTMKEVMEEEEEEEEEEEDEEEEGFHKMKTRPSGPGVMVHEMHLGDDHHGDWADHGVSMGSGPGYSTVVMGGYKYPPRAEWVPKNL</sequence>
<feature type="region of interest" description="Disordered" evidence="1">
    <location>
        <begin position="103"/>
        <end position="129"/>
    </location>
</feature>
<comment type="caution">
    <text evidence="2">The sequence shown here is derived from an EMBL/GenBank/DDBJ whole genome shotgun (WGS) entry which is preliminary data.</text>
</comment>